<dbReference type="EMBL" id="BJUA01000009">
    <property type="protein sequence ID" value="GEK18307.1"/>
    <property type="molecule type" value="Genomic_DNA"/>
</dbReference>
<evidence type="ECO:0000256" key="1">
    <source>
        <dbReference type="SAM" id="Phobius"/>
    </source>
</evidence>
<evidence type="ECO:0000313" key="3">
    <source>
        <dbReference type="Proteomes" id="UP000321386"/>
    </source>
</evidence>
<keyword evidence="1" id="KW-0472">Membrane</keyword>
<protein>
    <submittedName>
        <fullName evidence="2">Uncharacterized protein</fullName>
    </submittedName>
</protein>
<dbReference type="OrthoDB" id="4829847at2"/>
<feature type="transmembrane region" description="Helical" evidence="1">
    <location>
        <begin position="146"/>
        <end position="166"/>
    </location>
</feature>
<sequence>MNVRRVAVGVLFSVLLAAVAAVGAYAFHWYVVQPSDEELVAHARQIELAGLVADGEPVVSGKWAPSFDRGSVVVDATADPTVDGAVVRTALEAQGWEDAEVQTGARSQIVTASRGGVDLAIRVWSPEGGVVDVTAEVTRGDSSPSLAVTVLLGAGLGVVAGAWIGARAARR</sequence>
<dbReference type="Proteomes" id="UP000321386">
    <property type="component" value="Unassembled WGS sequence"/>
</dbReference>
<organism evidence="2 3">
    <name type="scientific">Cellulomonas persica</name>
    <dbReference type="NCBI Taxonomy" id="76861"/>
    <lineage>
        <taxon>Bacteria</taxon>
        <taxon>Bacillati</taxon>
        <taxon>Actinomycetota</taxon>
        <taxon>Actinomycetes</taxon>
        <taxon>Micrococcales</taxon>
        <taxon>Cellulomonadaceae</taxon>
        <taxon>Cellulomonas</taxon>
    </lineage>
</organism>
<evidence type="ECO:0000313" key="2">
    <source>
        <dbReference type="EMBL" id="GEK18307.1"/>
    </source>
</evidence>
<keyword evidence="3" id="KW-1185">Reference proteome</keyword>
<dbReference type="RefSeq" id="WP_146806549.1">
    <property type="nucleotide sequence ID" value="NZ_BJUA01000009.1"/>
</dbReference>
<comment type="caution">
    <text evidence="2">The sequence shown here is derived from an EMBL/GenBank/DDBJ whole genome shotgun (WGS) entry which is preliminary data.</text>
</comment>
<proteinExistence type="predicted"/>
<name>A0A510UUG0_9CELL</name>
<gene>
    <name evidence="2" type="ORF">CPE01_20400</name>
</gene>
<dbReference type="AlphaFoldDB" id="A0A510UUG0"/>
<reference evidence="2 3" key="1">
    <citation type="submission" date="2019-07" db="EMBL/GenBank/DDBJ databases">
        <title>Whole genome shotgun sequence of Cellulomonas persica NBRC 101101.</title>
        <authorList>
            <person name="Hosoyama A."/>
            <person name="Uohara A."/>
            <person name="Ohji S."/>
            <person name="Ichikawa N."/>
        </authorList>
    </citation>
    <scope>NUCLEOTIDE SEQUENCE [LARGE SCALE GENOMIC DNA]</scope>
    <source>
        <strain evidence="2 3">NBRC 101101</strain>
    </source>
</reference>
<keyword evidence="1" id="KW-0812">Transmembrane</keyword>
<accession>A0A510UUG0</accession>
<keyword evidence="1" id="KW-1133">Transmembrane helix</keyword>